<reference evidence="9 10" key="1">
    <citation type="journal article" date="2024" name="Commun. Biol.">
        <title>Comparative genomic analysis of thermophilic fungi reveals convergent evolutionary adaptations and gene losses.</title>
        <authorList>
            <person name="Steindorff A.S."/>
            <person name="Aguilar-Pontes M.V."/>
            <person name="Robinson A.J."/>
            <person name="Andreopoulos B."/>
            <person name="LaButti K."/>
            <person name="Kuo A."/>
            <person name="Mondo S."/>
            <person name="Riley R."/>
            <person name="Otillar R."/>
            <person name="Haridas S."/>
            <person name="Lipzen A."/>
            <person name="Grimwood J."/>
            <person name="Schmutz J."/>
            <person name="Clum A."/>
            <person name="Reid I.D."/>
            <person name="Moisan M.C."/>
            <person name="Butler G."/>
            <person name="Nguyen T.T.M."/>
            <person name="Dewar K."/>
            <person name="Conant G."/>
            <person name="Drula E."/>
            <person name="Henrissat B."/>
            <person name="Hansel C."/>
            <person name="Singer S."/>
            <person name="Hutchinson M.I."/>
            <person name="de Vries R.P."/>
            <person name="Natvig D.O."/>
            <person name="Powell A.J."/>
            <person name="Tsang A."/>
            <person name="Grigoriev I.V."/>
        </authorList>
    </citation>
    <scope>NUCLEOTIDE SEQUENCE [LARGE SCALE GENOMIC DNA]</scope>
    <source>
        <strain evidence="9 10">ATCC 24622</strain>
    </source>
</reference>
<evidence type="ECO:0000256" key="3">
    <source>
        <dbReference type="ARBA" id="ARBA00022989"/>
    </source>
</evidence>
<comment type="caution">
    <text evidence="9">The sequence shown here is derived from an EMBL/GenBank/DDBJ whole genome shotgun (WGS) entry which is preliminary data.</text>
</comment>
<dbReference type="EMBL" id="JAZHXJ010001263">
    <property type="protein sequence ID" value="KAL1845105.1"/>
    <property type="molecule type" value="Genomic_DNA"/>
</dbReference>
<evidence type="ECO:0000313" key="9">
    <source>
        <dbReference type="EMBL" id="KAL1845105.1"/>
    </source>
</evidence>
<keyword evidence="10" id="KW-1185">Reference proteome</keyword>
<evidence type="ECO:0000256" key="6">
    <source>
        <dbReference type="SAM" id="MobiDB-lite"/>
    </source>
</evidence>
<feature type="transmembrane region" description="Helical" evidence="7">
    <location>
        <begin position="55"/>
        <end position="74"/>
    </location>
</feature>
<keyword evidence="3 7" id="KW-1133">Transmembrane helix</keyword>
<feature type="region of interest" description="Disordered" evidence="6">
    <location>
        <begin position="359"/>
        <end position="391"/>
    </location>
</feature>
<comment type="similarity">
    <text evidence="5">Belongs to the SAT4 family.</text>
</comment>
<comment type="subcellular location">
    <subcellularLocation>
        <location evidence="1">Membrane</location>
        <topology evidence="1">Multi-pass membrane protein</topology>
    </subcellularLocation>
</comment>
<protein>
    <recommendedName>
        <fullName evidence="8">Rhodopsin domain-containing protein</fullName>
    </recommendedName>
</protein>
<proteinExistence type="inferred from homology"/>
<feature type="transmembrane region" description="Helical" evidence="7">
    <location>
        <begin position="207"/>
        <end position="227"/>
    </location>
</feature>
<gene>
    <name evidence="9" type="ORF">VTK73DRAFT_1122</name>
</gene>
<evidence type="ECO:0000256" key="7">
    <source>
        <dbReference type="SAM" id="Phobius"/>
    </source>
</evidence>
<feature type="compositionally biased region" description="Basic and acidic residues" evidence="6">
    <location>
        <begin position="310"/>
        <end position="321"/>
    </location>
</feature>
<evidence type="ECO:0000259" key="8">
    <source>
        <dbReference type="Pfam" id="PF20684"/>
    </source>
</evidence>
<feature type="domain" description="Rhodopsin" evidence="8">
    <location>
        <begin position="35"/>
        <end position="269"/>
    </location>
</feature>
<dbReference type="Pfam" id="PF20684">
    <property type="entry name" value="Fung_rhodopsin"/>
    <property type="match status" value="1"/>
</dbReference>
<keyword evidence="4 7" id="KW-0472">Membrane</keyword>
<accession>A0ABR3VTX6</accession>
<feature type="transmembrane region" description="Helical" evidence="7">
    <location>
        <begin position="129"/>
        <end position="151"/>
    </location>
</feature>
<feature type="transmembrane region" description="Helical" evidence="7">
    <location>
        <begin position="94"/>
        <end position="117"/>
    </location>
</feature>
<dbReference type="PANTHER" id="PTHR33048:SF47">
    <property type="entry name" value="INTEGRAL MEMBRANE PROTEIN-RELATED"/>
    <property type="match status" value="1"/>
</dbReference>
<dbReference type="InterPro" id="IPR052337">
    <property type="entry name" value="SAT4-like"/>
</dbReference>
<evidence type="ECO:0000256" key="2">
    <source>
        <dbReference type="ARBA" id="ARBA00022692"/>
    </source>
</evidence>
<evidence type="ECO:0000313" key="10">
    <source>
        <dbReference type="Proteomes" id="UP001586593"/>
    </source>
</evidence>
<keyword evidence="2 7" id="KW-0812">Transmembrane</keyword>
<dbReference type="InterPro" id="IPR049326">
    <property type="entry name" value="Rhodopsin_dom_fungi"/>
</dbReference>
<name>A0ABR3VTX6_9PEZI</name>
<sequence>MSSAPDPATAQQSRAWVTITVASVMLCLATVSVVLRTYTRAVLIKQFGVDDAAALFTLLLALGCGAAVLTNVKYGLGRHIWTLDNPTVLPYFRTFYVSIVMYNATLMSVKMTFLLQYYRVFTVRKMRKVILVAMVIIGCWSLSQLLVAIFNCNPIPRFWDMSLKGTCIPNLPFWYINAAGNIATDVAIFVLPIPVLGSLQLRRPQKLLLIAIFSLGFFTCAISIIRIQYLHLSNDASWDNINSSSWSVTEMSTAIICACLPTLRPLVSRVMPTLMGSWPGKSSNNNKYYYHKHSSGREPPNSFPSSSGGGRDRDLEAKGSVDRTSNSASSQQGVLYAEELELQRADSADLSDHIMGLEDSRRALPGSSSQGAYARGLASYQSRSTPPKMKNSVEKLGLAPSVKTEVKVGTPKATWEDGVDSARYIAVQRDIVLTQSDLTR</sequence>
<evidence type="ECO:0000256" key="4">
    <source>
        <dbReference type="ARBA" id="ARBA00023136"/>
    </source>
</evidence>
<feature type="transmembrane region" description="Helical" evidence="7">
    <location>
        <begin position="171"/>
        <end position="195"/>
    </location>
</feature>
<feature type="transmembrane region" description="Helical" evidence="7">
    <location>
        <begin position="15"/>
        <end position="35"/>
    </location>
</feature>
<feature type="compositionally biased region" description="Polar residues" evidence="6">
    <location>
        <begin position="322"/>
        <end position="333"/>
    </location>
</feature>
<feature type="region of interest" description="Disordered" evidence="6">
    <location>
        <begin position="289"/>
        <end position="334"/>
    </location>
</feature>
<organism evidence="9 10">
    <name type="scientific">Phialemonium thermophilum</name>
    <dbReference type="NCBI Taxonomy" id="223376"/>
    <lineage>
        <taxon>Eukaryota</taxon>
        <taxon>Fungi</taxon>
        <taxon>Dikarya</taxon>
        <taxon>Ascomycota</taxon>
        <taxon>Pezizomycotina</taxon>
        <taxon>Sordariomycetes</taxon>
        <taxon>Sordariomycetidae</taxon>
        <taxon>Cephalothecales</taxon>
        <taxon>Cephalothecaceae</taxon>
        <taxon>Phialemonium</taxon>
    </lineage>
</organism>
<evidence type="ECO:0000256" key="5">
    <source>
        <dbReference type="ARBA" id="ARBA00038359"/>
    </source>
</evidence>
<dbReference type="Proteomes" id="UP001586593">
    <property type="component" value="Unassembled WGS sequence"/>
</dbReference>
<evidence type="ECO:0000256" key="1">
    <source>
        <dbReference type="ARBA" id="ARBA00004141"/>
    </source>
</evidence>
<dbReference type="PANTHER" id="PTHR33048">
    <property type="entry name" value="PTH11-LIKE INTEGRAL MEMBRANE PROTEIN (AFU_ORTHOLOGUE AFUA_5G11245)"/>
    <property type="match status" value="1"/>
</dbReference>